<dbReference type="VEuPathDB" id="FungiDB:AeMF1_012505"/>
<feature type="compositionally biased region" description="Low complexity" evidence="1">
    <location>
        <begin position="185"/>
        <end position="200"/>
    </location>
</feature>
<evidence type="ECO:0000313" key="3">
    <source>
        <dbReference type="Proteomes" id="UP000481153"/>
    </source>
</evidence>
<keyword evidence="3" id="KW-1185">Reference proteome</keyword>
<gene>
    <name evidence="2" type="ORF">Ae201684_012365</name>
</gene>
<accession>A0A6G0WSG4</accession>
<dbReference type="EMBL" id="VJMJ01000155">
    <property type="protein sequence ID" value="KAF0730372.1"/>
    <property type="molecule type" value="Genomic_DNA"/>
</dbReference>
<name>A0A6G0WSG4_9STRA</name>
<comment type="caution">
    <text evidence="2">The sequence shown here is derived from an EMBL/GenBank/DDBJ whole genome shotgun (WGS) entry which is preliminary data.</text>
</comment>
<dbReference type="AlphaFoldDB" id="A0A6G0WSG4"/>
<evidence type="ECO:0000256" key="1">
    <source>
        <dbReference type="SAM" id="MobiDB-lite"/>
    </source>
</evidence>
<feature type="region of interest" description="Disordered" evidence="1">
    <location>
        <begin position="84"/>
        <end position="200"/>
    </location>
</feature>
<feature type="compositionally biased region" description="Polar residues" evidence="1">
    <location>
        <begin position="109"/>
        <end position="140"/>
    </location>
</feature>
<dbReference type="Proteomes" id="UP000481153">
    <property type="component" value="Unassembled WGS sequence"/>
</dbReference>
<protein>
    <submittedName>
        <fullName evidence="2">Uncharacterized protein</fullName>
    </submittedName>
</protein>
<feature type="region of interest" description="Disordered" evidence="1">
    <location>
        <begin position="1"/>
        <end position="51"/>
    </location>
</feature>
<reference evidence="2 3" key="1">
    <citation type="submission" date="2019-07" db="EMBL/GenBank/DDBJ databases">
        <title>Genomics analysis of Aphanomyces spp. identifies a new class of oomycete effector associated with host adaptation.</title>
        <authorList>
            <person name="Gaulin E."/>
        </authorList>
    </citation>
    <scope>NUCLEOTIDE SEQUENCE [LARGE SCALE GENOMIC DNA]</scope>
    <source>
        <strain evidence="2 3">ATCC 201684</strain>
    </source>
</reference>
<evidence type="ECO:0000313" key="2">
    <source>
        <dbReference type="EMBL" id="KAF0730372.1"/>
    </source>
</evidence>
<organism evidence="2 3">
    <name type="scientific">Aphanomyces euteiches</name>
    <dbReference type="NCBI Taxonomy" id="100861"/>
    <lineage>
        <taxon>Eukaryota</taxon>
        <taxon>Sar</taxon>
        <taxon>Stramenopiles</taxon>
        <taxon>Oomycota</taxon>
        <taxon>Saprolegniomycetes</taxon>
        <taxon>Saprolegniales</taxon>
        <taxon>Verrucalvaceae</taxon>
        <taxon>Aphanomyces</taxon>
    </lineage>
</organism>
<proteinExistence type="predicted"/>
<sequence>MSDEDEVTYDIHADGSSKLTKSLQKAKQRSQKVRQVDPTPNVVESPKTQNPTQFARISSYLLETEGDSGDDEDDDFASILQIQTPAAPPAAIHAVDPNRPQTPERHLNLSPQRPSESQRTSASILRSITTANTTAPSQPRRSLLKTTPRKTPRAAFDAAFDRPSHWLKSPPAKPLQMRTRNPKRTQTTPPLLRNPLPTSTQIGKSMADVLRQATSGTNERLPQTPRRNPFEDIEDAGLGGPTQPGFQSPQQLPFVLPPKEKRRKRLSEVTIAGEIGQVLQRAARKASRDTTLFHTNSHQTLANAAIDAPHNRPHISLCLLRTRLHEGFVIFSAYIHEVSDEAYFSSLRLEPPLLPIRRRVFVDAVFPKDSMAHLRDNVLVMIYSPFHILSLDGPYPFPLLLGTHLFRVTDANHECQTSLPFDDDLA</sequence>